<organism evidence="1 4">
    <name type="scientific">Enterocloster aldenensis</name>
    <dbReference type="NCBI Taxonomy" id="358742"/>
    <lineage>
        <taxon>Bacteria</taxon>
        <taxon>Bacillati</taxon>
        <taxon>Bacillota</taxon>
        <taxon>Clostridia</taxon>
        <taxon>Lachnospirales</taxon>
        <taxon>Lachnospiraceae</taxon>
        <taxon>Enterocloster</taxon>
    </lineage>
</organism>
<protein>
    <submittedName>
        <fullName evidence="1">Uncharacterized protein</fullName>
    </submittedName>
</protein>
<name>A0AAW5BSJ6_9FIRM</name>
<reference evidence="1" key="3">
    <citation type="submission" date="2022-01" db="EMBL/GenBank/DDBJ databases">
        <title>Collection of gut derived symbiotic bacterial strains cultured from healthy donors.</title>
        <authorList>
            <person name="Lin H."/>
            <person name="Kohout C."/>
            <person name="Waligurski E."/>
            <person name="Pamer E.G."/>
        </authorList>
    </citation>
    <scope>NUCLEOTIDE SEQUENCE</scope>
    <source>
        <strain evidence="1">DFI.6.55</strain>
    </source>
</reference>
<dbReference type="Proteomes" id="UP001299608">
    <property type="component" value="Unassembled WGS sequence"/>
</dbReference>
<proteinExistence type="predicted"/>
<sequence>MNGNGMEKGIIGQDSRLRGGGGLLEDLAAGLECLYLSDLRYGYCQSALRFVLPCLDPGRYSVEEWNRAAAYIMGTECAYPDSAKAREALVAFSREKAENGIYRSREEWYGNR</sequence>
<dbReference type="EMBL" id="JAAITT010000089">
    <property type="protein sequence ID" value="NSJ52651.1"/>
    <property type="molecule type" value="Genomic_DNA"/>
</dbReference>
<comment type="caution">
    <text evidence="1">The sequence shown here is derived from an EMBL/GenBank/DDBJ whole genome shotgun (WGS) entry which is preliminary data.</text>
</comment>
<dbReference type="EMBL" id="JAKNGE010000018">
    <property type="protein sequence ID" value="MCG4746812.1"/>
    <property type="molecule type" value="Genomic_DNA"/>
</dbReference>
<evidence type="ECO:0000313" key="3">
    <source>
        <dbReference type="Proteomes" id="UP000669239"/>
    </source>
</evidence>
<dbReference type="AlphaFoldDB" id="A0AAW5BSJ6"/>
<keyword evidence="3" id="KW-1185">Reference proteome</keyword>
<accession>A0AAW5BSJ6</accession>
<evidence type="ECO:0000313" key="4">
    <source>
        <dbReference type="Proteomes" id="UP001299608"/>
    </source>
</evidence>
<gene>
    <name evidence="2" type="ORF">G5B36_28850</name>
    <name evidence="1" type="ORF">L0N08_15420</name>
</gene>
<evidence type="ECO:0000313" key="1">
    <source>
        <dbReference type="EMBL" id="MCG4746812.1"/>
    </source>
</evidence>
<reference evidence="2" key="2">
    <citation type="submission" date="2020-02" db="EMBL/GenBank/DDBJ databases">
        <authorList>
            <person name="Littmann E."/>
            <person name="Sorbara M."/>
        </authorList>
    </citation>
    <scope>NUCLEOTIDE SEQUENCE</scope>
    <source>
        <strain evidence="2">MSK.1.17</strain>
    </source>
</reference>
<dbReference type="RefSeq" id="WP_147418640.1">
    <property type="nucleotide sequence ID" value="NZ_JAAITT010000089.1"/>
</dbReference>
<evidence type="ECO:0000313" key="2">
    <source>
        <dbReference type="EMBL" id="NSJ52651.1"/>
    </source>
</evidence>
<reference evidence="2 3" key="1">
    <citation type="journal article" date="2020" name="Cell Host Microbe">
        <title>Functional and Genomic Variation between Human-Derived Isolates of Lachnospiraceae Reveals Inter- and Intra-Species Diversity.</title>
        <authorList>
            <person name="Sorbara M.T."/>
            <person name="Littmann E.R."/>
            <person name="Fontana E."/>
            <person name="Moody T.U."/>
            <person name="Kohout C.E."/>
            <person name="Gjonbalaj M."/>
            <person name="Eaton V."/>
            <person name="Seok R."/>
            <person name="Leiner I.M."/>
            <person name="Pamer E.G."/>
        </authorList>
    </citation>
    <scope>NUCLEOTIDE SEQUENCE [LARGE SCALE GENOMIC DNA]</scope>
    <source>
        <strain evidence="2 3">MSK.1.17</strain>
    </source>
</reference>
<dbReference type="Proteomes" id="UP000669239">
    <property type="component" value="Unassembled WGS sequence"/>
</dbReference>